<dbReference type="EMBL" id="CAACVG010007233">
    <property type="protein sequence ID" value="VEN44356.1"/>
    <property type="molecule type" value="Genomic_DNA"/>
</dbReference>
<organism evidence="1 2">
    <name type="scientific">Callosobruchus maculatus</name>
    <name type="common">Southern cowpea weevil</name>
    <name type="synonym">Pulse bruchid</name>
    <dbReference type="NCBI Taxonomy" id="64391"/>
    <lineage>
        <taxon>Eukaryota</taxon>
        <taxon>Metazoa</taxon>
        <taxon>Ecdysozoa</taxon>
        <taxon>Arthropoda</taxon>
        <taxon>Hexapoda</taxon>
        <taxon>Insecta</taxon>
        <taxon>Pterygota</taxon>
        <taxon>Neoptera</taxon>
        <taxon>Endopterygota</taxon>
        <taxon>Coleoptera</taxon>
        <taxon>Polyphaga</taxon>
        <taxon>Cucujiformia</taxon>
        <taxon>Chrysomeloidea</taxon>
        <taxon>Chrysomelidae</taxon>
        <taxon>Bruchinae</taxon>
        <taxon>Bruchini</taxon>
        <taxon>Callosobruchus</taxon>
    </lineage>
</organism>
<dbReference type="AlphaFoldDB" id="A0A653C9D5"/>
<proteinExistence type="predicted"/>
<feature type="non-terminal residue" evidence="1">
    <location>
        <position position="120"/>
    </location>
</feature>
<reference evidence="1 2" key="1">
    <citation type="submission" date="2019-01" db="EMBL/GenBank/DDBJ databases">
        <authorList>
            <person name="Sayadi A."/>
        </authorList>
    </citation>
    <scope>NUCLEOTIDE SEQUENCE [LARGE SCALE GENOMIC DNA]</scope>
</reference>
<keyword evidence="2" id="KW-1185">Reference proteome</keyword>
<dbReference type="Proteomes" id="UP000410492">
    <property type="component" value="Unassembled WGS sequence"/>
</dbReference>
<name>A0A653C9D5_CALMS</name>
<evidence type="ECO:0000313" key="1">
    <source>
        <dbReference type="EMBL" id="VEN44356.1"/>
    </source>
</evidence>
<dbReference type="OrthoDB" id="6713831at2759"/>
<accession>A0A653C9D5</accession>
<protein>
    <submittedName>
        <fullName evidence="1">Uncharacterized protein</fullName>
    </submittedName>
</protein>
<gene>
    <name evidence="1" type="ORF">CALMAC_LOCUS7182</name>
</gene>
<feature type="non-terminal residue" evidence="1">
    <location>
        <position position="1"/>
    </location>
</feature>
<evidence type="ECO:0000313" key="2">
    <source>
        <dbReference type="Proteomes" id="UP000410492"/>
    </source>
</evidence>
<sequence length="120" mass="14307">FLKHTGTALPADHDTLRYYQNNRKIQFENLFRFNFVTVEEVYENLLEIKSKTVETLLKLFWKISARQIYVTMKDNIGTKVAFWRRALHRTVNGQLHNRTRQVKNDLTTFAYEVQSLAKRA</sequence>